<keyword evidence="2" id="KW-0732">Signal</keyword>
<feature type="region of interest" description="Disordered" evidence="1">
    <location>
        <begin position="21"/>
        <end position="40"/>
    </location>
</feature>
<sequence>MKLLSVCLLIASAFAEPPVNSYLPPQNGLSAPSASYGAPRFGQRQTQALIGRPKNNFSRRPSTEYGVPSRKPQQEYLPPQNQPSTQYGTPNQGIDRMQLAGLSQEYGVPGTR</sequence>
<evidence type="ECO:0000313" key="3">
    <source>
        <dbReference type="EMBL" id="VVD04459.1"/>
    </source>
</evidence>
<dbReference type="AlphaFoldDB" id="A0A5E4R514"/>
<dbReference type="EMBL" id="FZQP02006868">
    <property type="protein sequence ID" value="VVD04459.1"/>
    <property type="molecule type" value="Genomic_DNA"/>
</dbReference>
<protein>
    <submittedName>
        <fullName evidence="3">Uncharacterized protein</fullName>
    </submittedName>
</protein>
<feature type="compositionally biased region" description="Polar residues" evidence="1">
    <location>
        <begin position="82"/>
        <end position="92"/>
    </location>
</feature>
<feature type="compositionally biased region" description="Polar residues" evidence="1">
    <location>
        <begin position="23"/>
        <end position="33"/>
    </location>
</feature>
<feature type="chain" id="PRO_5022971031" evidence="2">
    <location>
        <begin position="16"/>
        <end position="112"/>
    </location>
</feature>
<organism evidence="3 4">
    <name type="scientific">Leptidea sinapis</name>
    <dbReference type="NCBI Taxonomy" id="189913"/>
    <lineage>
        <taxon>Eukaryota</taxon>
        <taxon>Metazoa</taxon>
        <taxon>Ecdysozoa</taxon>
        <taxon>Arthropoda</taxon>
        <taxon>Hexapoda</taxon>
        <taxon>Insecta</taxon>
        <taxon>Pterygota</taxon>
        <taxon>Neoptera</taxon>
        <taxon>Endopterygota</taxon>
        <taxon>Lepidoptera</taxon>
        <taxon>Glossata</taxon>
        <taxon>Ditrysia</taxon>
        <taxon>Papilionoidea</taxon>
        <taxon>Pieridae</taxon>
        <taxon>Dismorphiinae</taxon>
        <taxon>Leptidea</taxon>
    </lineage>
</organism>
<feature type="signal peptide" evidence="2">
    <location>
        <begin position="1"/>
        <end position="15"/>
    </location>
</feature>
<evidence type="ECO:0000313" key="4">
    <source>
        <dbReference type="Proteomes" id="UP000324832"/>
    </source>
</evidence>
<feature type="region of interest" description="Disordered" evidence="1">
    <location>
        <begin position="48"/>
        <end position="93"/>
    </location>
</feature>
<dbReference type="Proteomes" id="UP000324832">
    <property type="component" value="Unassembled WGS sequence"/>
</dbReference>
<keyword evidence="4" id="KW-1185">Reference proteome</keyword>
<gene>
    <name evidence="3" type="ORF">LSINAPIS_LOCUS14208</name>
</gene>
<accession>A0A5E4R514</accession>
<proteinExistence type="predicted"/>
<reference evidence="3 4" key="1">
    <citation type="submission" date="2017-07" db="EMBL/GenBank/DDBJ databases">
        <authorList>
            <person name="Talla V."/>
            <person name="Backstrom N."/>
        </authorList>
    </citation>
    <scope>NUCLEOTIDE SEQUENCE [LARGE SCALE GENOMIC DNA]</scope>
</reference>
<name>A0A5E4R514_9NEOP</name>
<evidence type="ECO:0000256" key="2">
    <source>
        <dbReference type="SAM" id="SignalP"/>
    </source>
</evidence>
<evidence type="ECO:0000256" key="1">
    <source>
        <dbReference type="SAM" id="MobiDB-lite"/>
    </source>
</evidence>